<dbReference type="InterPro" id="IPR018062">
    <property type="entry name" value="HTH_AraC-typ_CS"/>
</dbReference>
<dbReference type="Pfam" id="PF02311">
    <property type="entry name" value="AraC_binding"/>
    <property type="match status" value="1"/>
</dbReference>
<organism evidence="5 6">
    <name type="scientific">Actinoplanes lutulentus</name>
    <dbReference type="NCBI Taxonomy" id="1287878"/>
    <lineage>
        <taxon>Bacteria</taxon>
        <taxon>Bacillati</taxon>
        <taxon>Actinomycetota</taxon>
        <taxon>Actinomycetes</taxon>
        <taxon>Micromonosporales</taxon>
        <taxon>Micromonosporaceae</taxon>
        <taxon>Actinoplanes</taxon>
    </lineage>
</organism>
<keyword evidence="1" id="KW-0805">Transcription regulation</keyword>
<keyword evidence="6" id="KW-1185">Reference proteome</keyword>
<evidence type="ECO:0000256" key="3">
    <source>
        <dbReference type="ARBA" id="ARBA00023163"/>
    </source>
</evidence>
<protein>
    <submittedName>
        <fullName evidence="5">AraC family transcriptional regulator</fullName>
    </submittedName>
</protein>
<dbReference type="SUPFAM" id="SSF51182">
    <property type="entry name" value="RmlC-like cupins"/>
    <property type="match status" value="1"/>
</dbReference>
<evidence type="ECO:0000256" key="2">
    <source>
        <dbReference type="ARBA" id="ARBA00023125"/>
    </source>
</evidence>
<keyword evidence="3" id="KW-0804">Transcription</keyword>
<feature type="domain" description="HTH araC/xylS-type" evidence="4">
    <location>
        <begin position="138"/>
        <end position="235"/>
    </location>
</feature>
<comment type="caution">
    <text evidence="5">The sequence shown here is derived from an EMBL/GenBank/DDBJ whole genome shotgun (WGS) entry which is preliminary data.</text>
</comment>
<evidence type="ECO:0000313" key="6">
    <source>
        <dbReference type="Proteomes" id="UP000249341"/>
    </source>
</evidence>
<dbReference type="SMART" id="SM00342">
    <property type="entry name" value="HTH_ARAC"/>
    <property type="match status" value="1"/>
</dbReference>
<evidence type="ECO:0000259" key="4">
    <source>
        <dbReference type="PROSITE" id="PS01124"/>
    </source>
</evidence>
<dbReference type="PANTHER" id="PTHR11019:SF199">
    <property type="entry name" value="HTH-TYPE TRANSCRIPTIONAL REGULATOR NIMR"/>
    <property type="match status" value="1"/>
</dbReference>
<dbReference type="InterPro" id="IPR014710">
    <property type="entry name" value="RmlC-like_jellyroll"/>
</dbReference>
<reference evidence="5 6" key="1">
    <citation type="submission" date="2018-06" db="EMBL/GenBank/DDBJ databases">
        <title>Genomic Encyclopedia of Type Strains, Phase III (KMG-III): the genomes of soil and plant-associated and newly described type strains.</title>
        <authorList>
            <person name="Whitman W."/>
        </authorList>
    </citation>
    <scope>NUCLEOTIDE SEQUENCE [LARGE SCALE GENOMIC DNA]</scope>
    <source>
        <strain evidence="5 6">CGMCC 4.7090</strain>
    </source>
</reference>
<keyword evidence="2" id="KW-0238">DNA-binding</keyword>
<sequence>MTDTALLDADLAEWGHDPHTHEEHQFLYVPLGRIVVTAEGAEHVIEGASGLWMPAGVEHSARFGPDALVIAEEFDAGENRLPYRAATAVEMTPLARRRLLARARSGDEGLGCPELFATLAALRGSRLPLPEPQSRIPRAVARELTVQPADPRTAAEWASVFFTSSTSLRRAFRSETGLAFTEWRTRLRLNLSLDLLAKGNLVGAVAARVGFTSANGYILAFRRHFGETPGAYLARHCPGGPFDVQLQDS</sequence>
<dbReference type="InterPro" id="IPR003313">
    <property type="entry name" value="AraC-bd"/>
</dbReference>
<dbReference type="AlphaFoldDB" id="A0A327ZBW6"/>
<dbReference type="RefSeq" id="WP_220091333.1">
    <property type="nucleotide sequence ID" value="NZ_JACHWI010000001.1"/>
</dbReference>
<dbReference type="SUPFAM" id="SSF46689">
    <property type="entry name" value="Homeodomain-like"/>
    <property type="match status" value="1"/>
</dbReference>
<dbReference type="PROSITE" id="PS00041">
    <property type="entry name" value="HTH_ARAC_FAMILY_1"/>
    <property type="match status" value="1"/>
</dbReference>
<dbReference type="InterPro" id="IPR018060">
    <property type="entry name" value="HTH_AraC"/>
</dbReference>
<proteinExistence type="predicted"/>
<evidence type="ECO:0000313" key="5">
    <source>
        <dbReference type="EMBL" id="RAK36750.1"/>
    </source>
</evidence>
<dbReference type="PROSITE" id="PS01124">
    <property type="entry name" value="HTH_ARAC_FAMILY_2"/>
    <property type="match status" value="1"/>
</dbReference>
<dbReference type="InterPro" id="IPR009057">
    <property type="entry name" value="Homeodomain-like_sf"/>
</dbReference>
<dbReference type="Gene3D" id="1.10.10.60">
    <property type="entry name" value="Homeodomain-like"/>
    <property type="match status" value="1"/>
</dbReference>
<dbReference type="EMBL" id="QLMJ01000007">
    <property type="protein sequence ID" value="RAK36750.1"/>
    <property type="molecule type" value="Genomic_DNA"/>
</dbReference>
<dbReference type="GO" id="GO:0003700">
    <property type="term" value="F:DNA-binding transcription factor activity"/>
    <property type="evidence" value="ECO:0007669"/>
    <property type="project" value="InterPro"/>
</dbReference>
<dbReference type="InterPro" id="IPR011051">
    <property type="entry name" value="RmlC_Cupin_sf"/>
</dbReference>
<dbReference type="PANTHER" id="PTHR11019">
    <property type="entry name" value="HTH-TYPE TRANSCRIPTIONAL REGULATOR NIMR"/>
    <property type="match status" value="1"/>
</dbReference>
<dbReference type="Pfam" id="PF12833">
    <property type="entry name" value="HTH_18"/>
    <property type="match status" value="1"/>
</dbReference>
<evidence type="ECO:0000256" key="1">
    <source>
        <dbReference type="ARBA" id="ARBA00023015"/>
    </source>
</evidence>
<dbReference type="Gene3D" id="2.60.120.10">
    <property type="entry name" value="Jelly Rolls"/>
    <property type="match status" value="1"/>
</dbReference>
<name>A0A327ZBW6_9ACTN</name>
<dbReference type="Proteomes" id="UP000249341">
    <property type="component" value="Unassembled WGS sequence"/>
</dbReference>
<gene>
    <name evidence="5" type="ORF">B0I29_10712</name>
</gene>
<accession>A0A327ZBW6</accession>
<dbReference type="GO" id="GO:0043565">
    <property type="term" value="F:sequence-specific DNA binding"/>
    <property type="evidence" value="ECO:0007669"/>
    <property type="project" value="InterPro"/>
</dbReference>